<dbReference type="Proteomes" id="UP000777438">
    <property type="component" value="Unassembled WGS sequence"/>
</dbReference>
<reference evidence="1 2" key="1">
    <citation type="journal article" date="2021" name="Nat. Commun.">
        <title>Genetic determinants of endophytism in the Arabidopsis root mycobiome.</title>
        <authorList>
            <person name="Mesny F."/>
            <person name="Miyauchi S."/>
            <person name="Thiergart T."/>
            <person name="Pickel B."/>
            <person name="Atanasova L."/>
            <person name="Karlsson M."/>
            <person name="Huettel B."/>
            <person name="Barry K.W."/>
            <person name="Haridas S."/>
            <person name="Chen C."/>
            <person name="Bauer D."/>
            <person name="Andreopoulos W."/>
            <person name="Pangilinan J."/>
            <person name="LaButti K."/>
            <person name="Riley R."/>
            <person name="Lipzen A."/>
            <person name="Clum A."/>
            <person name="Drula E."/>
            <person name="Henrissat B."/>
            <person name="Kohler A."/>
            <person name="Grigoriev I.V."/>
            <person name="Martin F.M."/>
            <person name="Hacquard S."/>
        </authorList>
    </citation>
    <scope>NUCLEOTIDE SEQUENCE [LARGE SCALE GENOMIC DNA]</scope>
    <source>
        <strain evidence="1 2">MPI-CAGE-CH-0241</strain>
    </source>
</reference>
<keyword evidence="2" id="KW-1185">Reference proteome</keyword>
<dbReference type="EMBL" id="JAGPYM010000023">
    <property type="protein sequence ID" value="KAH6883460.1"/>
    <property type="molecule type" value="Genomic_DNA"/>
</dbReference>
<name>A0A9P8VZQ8_9HYPO</name>
<evidence type="ECO:0000313" key="2">
    <source>
        <dbReference type="Proteomes" id="UP000777438"/>
    </source>
</evidence>
<comment type="caution">
    <text evidence="1">The sequence shown here is derived from an EMBL/GenBank/DDBJ whole genome shotgun (WGS) entry which is preliminary data.</text>
</comment>
<protein>
    <submittedName>
        <fullName evidence="1">Uncharacterized protein</fullName>
    </submittedName>
</protein>
<evidence type="ECO:0000313" key="1">
    <source>
        <dbReference type="EMBL" id="KAH6883460.1"/>
    </source>
</evidence>
<sequence>MNPIPAVHGLPFHHGFACTRCEFLTVNWKRLKVHCNQEHGVMGVKARSGLWSSVRLQTFFTGPRSVVRYCCVTAAGADAVPEPAEERGQSESR</sequence>
<dbReference type="OrthoDB" id="5095458at2759"/>
<proteinExistence type="predicted"/>
<organism evidence="1 2">
    <name type="scientific">Thelonectria olida</name>
    <dbReference type="NCBI Taxonomy" id="1576542"/>
    <lineage>
        <taxon>Eukaryota</taxon>
        <taxon>Fungi</taxon>
        <taxon>Dikarya</taxon>
        <taxon>Ascomycota</taxon>
        <taxon>Pezizomycotina</taxon>
        <taxon>Sordariomycetes</taxon>
        <taxon>Hypocreomycetidae</taxon>
        <taxon>Hypocreales</taxon>
        <taxon>Nectriaceae</taxon>
        <taxon>Thelonectria</taxon>
    </lineage>
</organism>
<gene>
    <name evidence="1" type="ORF">B0T10DRAFT_411076</name>
</gene>
<accession>A0A9P8VZQ8</accession>
<dbReference type="AlphaFoldDB" id="A0A9P8VZQ8"/>